<dbReference type="KEGG" id="fer:FNB15_01295"/>
<dbReference type="SUPFAM" id="SSF51412">
    <property type="entry name" value="Inosine monophosphate dehydrogenase (IMPDH)"/>
    <property type="match status" value="1"/>
</dbReference>
<keyword evidence="2" id="KW-0285">Flavoprotein</keyword>
<dbReference type="InterPro" id="IPR013785">
    <property type="entry name" value="Aldolase_TIM"/>
</dbReference>
<evidence type="ECO:0000256" key="4">
    <source>
        <dbReference type="ARBA" id="ARBA00023002"/>
    </source>
</evidence>
<keyword evidence="3" id="KW-0288">FMN</keyword>
<name>A0A516GWS9_9PROT</name>
<dbReference type="OrthoDB" id="9778912at2"/>
<dbReference type="FunFam" id="3.20.20.70:FF:000210">
    <property type="entry name" value="2-nitropropane dioxygenase"/>
    <property type="match status" value="1"/>
</dbReference>
<dbReference type="PANTHER" id="PTHR42747:SF4">
    <property type="entry name" value="BLR1330 PROTEIN"/>
    <property type="match status" value="1"/>
</dbReference>
<keyword evidence="7" id="KW-1185">Reference proteome</keyword>
<evidence type="ECO:0000256" key="3">
    <source>
        <dbReference type="ARBA" id="ARBA00022643"/>
    </source>
</evidence>
<comment type="similarity">
    <text evidence="1">Belongs to the nitronate monooxygenase family. NMO class I subfamily.</text>
</comment>
<keyword evidence="5 6" id="KW-0503">Monooxygenase</keyword>
<dbReference type="Gene3D" id="3.20.20.70">
    <property type="entry name" value="Aldolase class I"/>
    <property type="match status" value="1"/>
</dbReference>
<keyword evidence="4" id="KW-0560">Oxidoreductase</keyword>
<dbReference type="PANTHER" id="PTHR42747">
    <property type="entry name" value="NITRONATE MONOOXYGENASE-RELATED"/>
    <property type="match status" value="1"/>
</dbReference>
<sequence>MTLPAVVQGRLSLPVIGSPMFIVSGPELVIAQCKAGIVGSFPALNARPAEVLEQWLQRITTELDDYRAKNPDKPVAPFAVNQIVHQSNDRLQHDVEMCVKYKVPIVITSLRAPNEVVDAIHSYGGIVLHDVINIRHAKKALEAGVDGLILVCAGAGGHAGTLSPFALVSEVRQFFKGPIALSGSISHGSQVLAAQAMGADFAYMGTRFIATQEANAASGYKQMLIDSAAGDIVYSSLFTGVHGNYLKKSITAAGMDPDNLPEADKSTMSFGSGGTSKSKAWRDIWGAGQGVGLIQDSPSVADLVARLKREYDAAKAELLGVGQGRAAAE</sequence>
<evidence type="ECO:0000256" key="1">
    <source>
        <dbReference type="ARBA" id="ARBA00009881"/>
    </source>
</evidence>
<dbReference type="AlphaFoldDB" id="A0A516GWS9"/>
<dbReference type="CDD" id="cd04730">
    <property type="entry name" value="NPD_like"/>
    <property type="match status" value="1"/>
</dbReference>
<accession>A0A516GWS9</accession>
<gene>
    <name evidence="6" type="ORF">FNB15_01295</name>
</gene>
<dbReference type="InterPro" id="IPR004136">
    <property type="entry name" value="NMO"/>
</dbReference>
<organism evidence="6 7">
    <name type="scientific">Ferrovibrio terrae</name>
    <dbReference type="NCBI Taxonomy" id="2594003"/>
    <lineage>
        <taxon>Bacteria</taxon>
        <taxon>Pseudomonadati</taxon>
        <taxon>Pseudomonadota</taxon>
        <taxon>Alphaproteobacteria</taxon>
        <taxon>Rhodospirillales</taxon>
        <taxon>Rhodospirillaceae</taxon>
        <taxon>Ferrovibrio</taxon>
    </lineage>
</organism>
<evidence type="ECO:0000256" key="2">
    <source>
        <dbReference type="ARBA" id="ARBA00022630"/>
    </source>
</evidence>
<evidence type="ECO:0000256" key="5">
    <source>
        <dbReference type="ARBA" id="ARBA00023033"/>
    </source>
</evidence>
<evidence type="ECO:0000313" key="7">
    <source>
        <dbReference type="Proteomes" id="UP000317496"/>
    </source>
</evidence>
<protein>
    <submittedName>
        <fullName evidence="6">Nitronate monooxygenase</fullName>
    </submittedName>
</protein>
<dbReference type="EMBL" id="CP041636">
    <property type="protein sequence ID" value="QDO95993.1"/>
    <property type="molecule type" value="Genomic_DNA"/>
</dbReference>
<dbReference type="Pfam" id="PF03060">
    <property type="entry name" value="NMO"/>
    <property type="match status" value="1"/>
</dbReference>
<reference evidence="6 7" key="1">
    <citation type="submission" date="2019-07" db="EMBL/GenBank/DDBJ databases">
        <title>Genome sequencing for Ferrovibrio sp. K5.</title>
        <authorList>
            <person name="Park S.-J."/>
        </authorList>
    </citation>
    <scope>NUCLEOTIDE SEQUENCE [LARGE SCALE GENOMIC DNA]</scope>
    <source>
        <strain evidence="6 7">K5</strain>
    </source>
</reference>
<evidence type="ECO:0000313" key="6">
    <source>
        <dbReference type="EMBL" id="QDO95993.1"/>
    </source>
</evidence>
<proteinExistence type="inferred from homology"/>
<dbReference type="GO" id="GO:0018580">
    <property type="term" value="F:nitronate monooxygenase activity"/>
    <property type="evidence" value="ECO:0007669"/>
    <property type="project" value="InterPro"/>
</dbReference>
<dbReference type="RefSeq" id="WP_144066974.1">
    <property type="nucleotide sequence ID" value="NZ_CP041636.1"/>
</dbReference>
<dbReference type="Proteomes" id="UP000317496">
    <property type="component" value="Chromosome"/>
</dbReference>